<gene>
    <name evidence="2" type="ORF">SCHPADRAFT_945877</name>
</gene>
<sequence length="296" mass="32888">MSTSSTNSTLPVVCARRGPRQRRAHSRTHSSTSRRRQASFTKCQQRRQQQRTLLTDHFFIFPPEPTPIQPISPIIPSKFSPSSALPPPPPLGPLASLTSFLHTLLALPIIAPTLLSRRARRTNHPYLRTRDDVLGSQCRTPDGGQDKTDAGRDPVWASGRVGGRGGEGGELVCEERSAGASPPPSHQTHQMIMLTPYGVLLISYTSYYEYTAYLYPVYASQFQLFVQNQPITPAVPPKPTARPERRFSDSSRRSQRSQPSLRRSASRRARSHSHSHASNEREGSIVPIPASELPRT</sequence>
<name>A0A0H2RB02_9AGAM</name>
<evidence type="ECO:0000313" key="2">
    <source>
        <dbReference type="EMBL" id="KLO06693.1"/>
    </source>
</evidence>
<feature type="region of interest" description="Disordered" evidence="1">
    <location>
        <begin position="1"/>
        <end position="47"/>
    </location>
</feature>
<feature type="compositionally biased region" description="Basic residues" evidence="1">
    <location>
        <begin position="264"/>
        <end position="275"/>
    </location>
</feature>
<dbReference type="AlphaFoldDB" id="A0A0H2RB02"/>
<keyword evidence="3" id="KW-1185">Reference proteome</keyword>
<feature type="region of interest" description="Disordered" evidence="1">
    <location>
        <begin position="133"/>
        <end position="187"/>
    </location>
</feature>
<feature type="compositionally biased region" description="Basic residues" evidence="1">
    <location>
        <begin position="17"/>
        <end position="37"/>
    </location>
</feature>
<feature type="compositionally biased region" description="Basic and acidic residues" evidence="1">
    <location>
        <begin position="241"/>
        <end position="252"/>
    </location>
</feature>
<dbReference type="InParanoid" id="A0A0H2RB02"/>
<dbReference type="EMBL" id="KQ086187">
    <property type="protein sequence ID" value="KLO06693.1"/>
    <property type="molecule type" value="Genomic_DNA"/>
</dbReference>
<protein>
    <submittedName>
        <fullName evidence="2">Uncharacterized protein</fullName>
    </submittedName>
</protein>
<evidence type="ECO:0000256" key="1">
    <source>
        <dbReference type="SAM" id="MobiDB-lite"/>
    </source>
</evidence>
<feature type="compositionally biased region" description="Polar residues" evidence="1">
    <location>
        <begin position="1"/>
        <end position="10"/>
    </location>
</feature>
<dbReference type="Proteomes" id="UP000053477">
    <property type="component" value="Unassembled WGS sequence"/>
</dbReference>
<evidence type="ECO:0000313" key="3">
    <source>
        <dbReference type="Proteomes" id="UP000053477"/>
    </source>
</evidence>
<proteinExistence type="predicted"/>
<accession>A0A0H2RB02</accession>
<feature type="region of interest" description="Disordered" evidence="1">
    <location>
        <begin position="232"/>
        <end position="296"/>
    </location>
</feature>
<feature type="compositionally biased region" description="Gly residues" evidence="1">
    <location>
        <begin position="160"/>
        <end position="169"/>
    </location>
</feature>
<organism evidence="2 3">
    <name type="scientific">Schizopora paradoxa</name>
    <dbReference type="NCBI Taxonomy" id="27342"/>
    <lineage>
        <taxon>Eukaryota</taxon>
        <taxon>Fungi</taxon>
        <taxon>Dikarya</taxon>
        <taxon>Basidiomycota</taxon>
        <taxon>Agaricomycotina</taxon>
        <taxon>Agaricomycetes</taxon>
        <taxon>Hymenochaetales</taxon>
        <taxon>Schizoporaceae</taxon>
        <taxon>Schizopora</taxon>
    </lineage>
</organism>
<reference evidence="2 3" key="1">
    <citation type="submission" date="2015-04" db="EMBL/GenBank/DDBJ databases">
        <title>Complete genome sequence of Schizopora paradoxa KUC8140, a cosmopolitan wood degrader in East Asia.</title>
        <authorList>
            <consortium name="DOE Joint Genome Institute"/>
            <person name="Min B."/>
            <person name="Park H."/>
            <person name="Jang Y."/>
            <person name="Kim J.-J."/>
            <person name="Kim K.H."/>
            <person name="Pangilinan J."/>
            <person name="Lipzen A."/>
            <person name="Riley R."/>
            <person name="Grigoriev I.V."/>
            <person name="Spatafora J.W."/>
            <person name="Choi I.-G."/>
        </authorList>
    </citation>
    <scope>NUCLEOTIDE SEQUENCE [LARGE SCALE GENOMIC DNA]</scope>
    <source>
        <strain evidence="2 3">KUC8140</strain>
    </source>
</reference>